<dbReference type="EMBL" id="JAKZBV010000001">
    <property type="protein sequence ID" value="MCH6471689.1"/>
    <property type="molecule type" value="Genomic_DNA"/>
</dbReference>
<dbReference type="SUPFAM" id="SSF55486">
    <property type="entry name" value="Metalloproteases ('zincins'), catalytic domain"/>
    <property type="match status" value="1"/>
</dbReference>
<dbReference type="Gene3D" id="3.40.390.10">
    <property type="entry name" value="Collagenase (Catalytic Domain)"/>
    <property type="match status" value="1"/>
</dbReference>
<comment type="caution">
    <text evidence="2">The sequence shown here is derived from an EMBL/GenBank/DDBJ whole genome shotgun (WGS) entry which is preliminary data.</text>
</comment>
<dbReference type="RefSeq" id="WP_241055637.1">
    <property type="nucleotide sequence ID" value="NZ_JAKZBV010000001.1"/>
</dbReference>
<evidence type="ECO:0000256" key="1">
    <source>
        <dbReference type="SAM" id="SignalP"/>
    </source>
</evidence>
<gene>
    <name evidence="2" type="ORF">L0M17_17205</name>
</gene>
<protein>
    <recommendedName>
        <fullName evidence="4">LGFP repeat-containing protein</fullName>
    </recommendedName>
</protein>
<feature type="chain" id="PRO_5046741014" description="LGFP repeat-containing protein" evidence="1">
    <location>
        <begin position="35"/>
        <end position="769"/>
    </location>
</feature>
<reference evidence="2 3" key="1">
    <citation type="submission" date="2022-03" db="EMBL/GenBank/DDBJ databases">
        <title>Sinomonas sp. isolated from a soil.</title>
        <authorList>
            <person name="Han J."/>
            <person name="Kim D.-U."/>
        </authorList>
    </citation>
    <scope>NUCLEOTIDE SEQUENCE [LARGE SCALE GENOMIC DNA]</scope>
    <source>
        <strain evidence="2 3">5-5</strain>
    </source>
</reference>
<evidence type="ECO:0000313" key="2">
    <source>
        <dbReference type="EMBL" id="MCH6471689.1"/>
    </source>
</evidence>
<evidence type="ECO:0000313" key="3">
    <source>
        <dbReference type="Proteomes" id="UP001202922"/>
    </source>
</evidence>
<accession>A0ABS9U4S1</accession>
<organism evidence="2 3">
    <name type="scientific">Sinomonas terrae</name>
    <dbReference type="NCBI Taxonomy" id="2908838"/>
    <lineage>
        <taxon>Bacteria</taxon>
        <taxon>Bacillati</taxon>
        <taxon>Actinomycetota</taxon>
        <taxon>Actinomycetes</taxon>
        <taxon>Micrococcales</taxon>
        <taxon>Micrococcaceae</taxon>
        <taxon>Sinomonas</taxon>
    </lineage>
</organism>
<proteinExistence type="predicted"/>
<dbReference type="Proteomes" id="UP001202922">
    <property type="component" value="Unassembled WGS sequence"/>
</dbReference>
<keyword evidence="3" id="KW-1185">Reference proteome</keyword>
<sequence>MAKRVDRANRSRKAVVSALGAVFLAAAPTTSAIASPGAEPAAVQPALSYPQRTAQISVTLVTVKTTDHPTATYDTTALQNSFQSANSYWQTISAGHISLVQAGSVQSTSINYASTADFSTIMNAVASNLKWTDGPDKVLMMMIPGANISVSGVSGALGVTWETGTPGSEGGRVLVAQQSSFTGPVMTHELGHIQGLGHSNILQCTDGAMDSQIVGSAFADSACSSREYGDNNSIMGISQYSWPYLDSVLFQFGGFGNGNEVQDAGTAGTARTYTLTPWAGTGASRALEFTDPATGEIYNLQYKAPIGYDAPTATGGNQGIQILKTDIDPTESLLIPPSTQPYSGYYSYNLSWQPGQTFTTDGGTQVTVNSVSSSSATVTVTAMAAIIGPQMDAKAAQWGLGSATGAITPIRNGGYYRNYQGGAVIWTPANGAMVSHGAIRSRWSALGFENGPLGYPTTDEVSGLRNGGVYQNYEGGAIIWSPATGAHSSMGVIRQRWQQLGFEGGELGYPTSETVTGLRNGGSYQNFENGAIISSPTAGTHESVGAMRTRWSQLGFEGGILGYPTTNVVTGLTNGGSYQNYEGGAIISSPTAGTHESYGSIRQEWQQLGFETGKLGYPTSNIVGGLINGGSYQNYENGAIISSPTAGTHESYGPIRQEWSTTGFETGVLGYPTTEVVSGLVNGGTYQNYQGGAIVWSQATGAHESYGPTRQAWQSTGFESGKLGYPTSEVYAITTGTTTTGTTTTGTEQDFQGGKIVYSNGTATITYKS</sequence>
<name>A0ABS9U4S1_9MICC</name>
<feature type="signal peptide" evidence="1">
    <location>
        <begin position="1"/>
        <end position="34"/>
    </location>
</feature>
<dbReference type="InterPro" id="IPR024079">
    <property type="entry name" value="MetalloPept_cat_dom_sf"/>
</dbReference>
<evidence type="ECO:0008006" key="4">
    <source>
        <dbReference type="Google" id="ProtNLM"/>
    </source>
</evidence>
<dbReference type="InterPro" id="IPR013207">
    <property type="entry name" value="LGFP"/>
</dbReference>
<dbReference type="Pfam" id="PF08310">
    <property type="entry name" value="LGFP"/>
    <property type="match status" value="6"/>
</dbReference>
<keyword evidence="1" id="KW-0732">Signal</keyword>